<dbReference type="OMA" id="ELRCRWY"/>
<evidence type="ECO:0000256" key="2">
    <source>
        <dbReference type="SAM" id="Phobius"/>
    </source>
</evidence>
<dbReference type="Proteomes" id="UP000000560">
    <property type="component" value="Chromosome IV"/>
</dbReference>
<keyword evidence="2" id="KW-0812">Transmembrane</keyword>
<dbReference type="InterPro" id="IPR038595">
    <property type="entry name" value="LOR_sf"/>
</dbReference>
<feature type="transmembrane region" description="Helical" evidence="2">
    <location>
        <begin position="298"/>
        <end position="319"/>
    </location>
</feature>
<dbReference type="Gene3D" id="2.40.160.200">
    <property type="entry name" value="LURP1-related"/>
    <property type="match status" value="1"/>
</dbReference>
<dbReference type="EMBL" id="BN001304">
    <property type="protein sequence ID" value="CBF79805.1"/>
    <property type="molecule type" value="Genomic_DNA"/>
</dbReference>
<comment type="similarity">
    <text evidence="1">Belongs to the LOR family.</text>
</comment>
<reference evidence="4" key="1">
    <citation type="journal article" date="2005" name="Nature">
        <title>Sequencing of Aspergillus nidulans and comparative analysis with A. fumigatus and A. oryzae.</title>
        <authorList>
            <person name="Galagan J.E."/>
            <person name="Calvo S.E."/>
            <person name="Cuomo C."/>
            <person name="Ma L.J."/>
            <person name="Wortman J.R."/>
            <person name="Batzoglou S."/>
            <person name="Lee S.I."/>
            <person name="Basturkmen M."/>
            <person name="Spevak C.C."/>
            <person name="Clutterbuck J."/>
            <person name="Kapitonov V."/>
            <person name="Jurka J."/>
            <person name="Scazzocchio C."/>
            <person name="Farman M."/>
            <person name="Butler J."/>
            <person name="Purcell S."/>
            <person name="Harris S."/>
            <person name="Braus G.H."/>
            <person name="Draht O."/>
            <person name="Busch S."/>
            <person name="D'Enfert C."/>
            <person name="Bouchier C."/>
            <person name="Goldman G.H."/>
            <person name="Bell-Pedersen D."/>
            <person name="Griffiths-Jones S."/>
            <person name="Doonan J.H."/>
            <person name="Yu J."/>
            <person name="Vienken K."/>
            <person name="Pain A."/>
            <person name="Freitag M."/>
            <person name="Selker E.U."/>
            <person name="Archer D.B."/>
            <person name="Penalva M.A."/>
            <person name="Oakley B.R."/>
            <person name="Momany M."/>
            <person name="Tanaka T."/>
            <person name="Kumagai T."/>
            <person name="Asai K."/>
            <person name="Machida M."/>
            <person name="Nierman W.C."/>
            <person name="Denning D.W."/>
            <person name="Caddick M."/>
            <person name="Hynes M."/>
            <person name="Paoletti M."/>
            <person name="Fischer R."/>
            <person name="Miller B."/>
            <person name="Dyer P."/>
            <person name="Sachs M.S."/>
            <person name="Osmani S.A."/>
            <person name="Birren B.W."/>
        </authorList>
    </citation>
    <scope>NUCLEOTIDE SEQUENCE [LARGE SCALE GENOMIC DNA]</scope>
    <source>
        <strain evidence="4">FGSC A4 / ATCC 38163 / CBS 112.46 / NRRL 194 / M139</strain>
    </source>
</reference>
<keyword evidence="2" id="KW-0472">Membrane</keyword>
<evidence type="ECO:0000313" key="4">
    <source>
        <dbReference type="Proteomes" id="UP000000560"/>
    </source>
</evidence>
<name>Q5AVN6_EMENI</name>
<keyword evidence="2" id="KW-1133">Transmembrane helix</keyword>
<proteinExistence type="inferred from homology"/>
<evidence type="ECO:0000256" key="1">
    <source>
        <dbReference type="ARBA" id="ARBA00005437"/>
    </source>
</evidence>
<dbReference type="eggNOG" id="ENOG502SVH1">
    <property type="taxonomic scope" value="Eukaryota"/>
</dbReference>
<evidence type="ECO:0000313" key="3">
    <source>
        <dbReference type="EMBL" id="CBF79805.1"/>
    </source>
</evidence>
<dbReference type="InParanoid" id="Q5AVN6"/>
<accession>Q5AVN6</accession>
<dbReference type="RefSeq" id="XP_680913.1">
    <property type="nucleotide sequence ID" value="XM_675821.2"/>
</dbReference>
<dbReference type="InterPro" id="IPR007612">
    <property type="entry name" value="LOR"/>
</dbReference>
<dbReference type="GeneID" id="2869504"/>
<dbReference type="Pfam" id="PF04525">
    <property type="entry name" value="LOR"/>
    <property type="match status" value="1"/>
</dbReference>
<dbReference type="InterPro" id="IPR025659">
    <property type="entry name" value="Tubby-like_C"/>
</dbReference>
<reference evidence="4" key="2">
    <citation type="journal article" date="2009" name="Fungal Genet. Biol.">
        <title>The 2008 update of the Aspergillus nidulans genome annotation: a community effort.</title>
        <authorList>
            <person name="Wortman J.R."/>
            <person name="Gilsenan J.M."/>
            <person name="Joardar V."/>
            <person name="Deegan J."/>
            <person name="Clutterbuck J."/>
            <person name="Andersen M.R."/>
            <person name="Archer D."/>
            <person name="Bencina M."/>
            <person name="Braus G."/>
            <person name="Coutinho P."/>
            <person name="von Dohren H."/>
            <person name="Doonan J."/>
            <person name="Driessen A.J."/>
            <person name="Durek P."/>
            <person name="Espeso E."/>
            <person name="Fekete E."/>
            <person name="Flipphi M."/>
            <person name="Estrada C.G."/>
            <person name="Geysens S."/>
            <person name="Goldman G."/>
            <person name="de Groot P.W."/>
            <person name="Hansen K."/>
            <person name="Harris S.D."/>
            <person name="Heinekamp T."/>
            <person name="Helmstaedt K."/>
            <person name="Henrissat B."/>
            <person name="Hofmann G."/>
            <person name="Homan T."/>
            <person name="Horio T."/>
            <person name="Horiuchi H."/>
            <person name="James S."/>
            <person name="Jones M."/>
            <person name="Karaffa L."/>
            <person name="Karanyi Z."/>
            <person name="Kato M."/>
            <person name="Keller N."/>
            <person name="Kelly D.E."/>
            <person name="Kiel J.A."/>
            <person name="Kim J.M."/>
            <person name="van der Klei I.J."/>
            <person name="Klis F.M."/>
            <person name="Kovalchuk A."/>
            <person name="Krasevec N."/>
            <person name="Kubicek C.P."/>
            <person name="Liu B."/>
            <person name="Maccabe A."/>
            <person name="Meyer V."/>
            <person name="Mirabito P."/>
            <person name="Miskei M."/>
            <person name="Mos M."/>
            <person name="Mullins J."/>
            <person name="Nelson D.R."/>
            <person name="Nielsen J."/>
            <person name="Oakley B.R."/>
            <person name="Osmani S.A."/>
            <person name="Pakula T."/>
            <person name="Paszewski A."/>
            <person name="Paulsen I."/>
            <person name="Pilsyk S."/>
            <person name="Pocsi I."/>
            <person name="Punt P.J."/>
            <person name="Ram A.F."/>
            <person name="Ren Q."/>
            <person name="Robellet X."/>
            <person name="Robson G."/>
            <person name="Seiboth B."/>
            <person name="van Solingen P."/>
            <person name="Specht T."/>
            <person name="Sun J."/>
            <person name="Taheri-Talesh N."/>
            <person name="Takeshita N."/>
            <person name="Ussery D."/>
            <person name="vanKuyk P.A."/>
            <person name="Visser H."/>
            <person name="van de Vondervoort P.J."/>
            <person name="de Vries R.P."/>
            <person name="Walton J."/>
            <person name="Xiang X."/>
            <person name="Xiong Y."/>
            <person name="Zeng A.P."/>
            <person name="Brandt B.W."/>
            <person name="Cornell M.J."/>
            <person name="van den Hondel C.A."/>
            <person name="Visser J."/>
            <person name="Oliver S.G."/>
            <person name="Turner G."/>
        </authorList>
    </citation>
    <scope>GENOME REANNOTATION</scope>
    <source>
        <strain evidence="4">FGSC A4 / ATCC 38163 / CBS 112.46 / NRRL 194 / M139</strain>
    </source>
</reference>
<dbReference type="HOGENOM" id="CLU_074615_0_0_1"/>
<sequence>MGTCIRYCMRLCCPMVSGAQLAVMDMHRLGEWTNLRALAKRAFNLSFCWAASFWAYPQHYRRRACQTFEAYHAGNAAVANNSRRSCMAFSEQPPARPRWPIALRPETIARAEIETIIMVRNSPEPWHSLDYIVTHHDGAVLFTVHGHPWTLSQRQDFRDASGLPLFELRCRWYDSSVMELKLPGSTAISEPLLTAKCRVAVQKPRAVMRFRNACALMDARTTQSYSYMGSPEQRRMGGATVDDETVMEIFAMDVDNLVHVAVIEDQRVAFIDRVSDPEVLAQGQKPPFRFRPMWRVRVARGVDLALIAVAVVIVGQQVAGLAL</sequence>
<dbReference type="SUPFAM" id="SSF54518">
    <property type="entry name" value="Tubby C-terminal domain-like"/>
    <property type="match status" value="1"/>
</dbReference>
<dbReference type="OrthoDB" id="97518at2759"/>
<dbReference type="STRING" id="227321.Q5AVN6"/>
<protein>
    <submittedName>
        <fullName evidence="3">Uncharacterized protein</fullName>
    </submittedName>
</protein>
<dbReference type="KEGG" id="ani:ANIA_07644"/>
<gene>
    <name evidence="3" type="ORF">ANIA_07644</name>
</gene>
<organism evidence="3 4">
    <name type="scientific">Emericella nidulans (strain FGSC A4 / ATCC 38163 / CBS 112.46 / NRRL 194 / M139)</name>
    <name type="common">Aspergillus nidulans</name>
    <dbReference type="NCBI Taxonomy" id="227321"/>
    <lineage>
        <taxon>Eukaryota</taxon>
        <taxon>Fungi</taxon>
        <taxon>Dikarya</taxon>
        <taxon>Ascomycota</taxon>
        <taxon>Pezizomycotina</taxon>
        <taxon>Eurotiomycetes</taxon>
        <taxon>Eurotiomycetidae</taxon>
        <taxon>Eurotiales</taxon>
        <taxon>Aspergillaceae</taxon>
        <taxon>Aspergillus</taxon>
        <taxon>Aspergillus subgen. Nidulantes</taxon>
    </lineage>
</organism>
<dbReference type="AlphaFoldDB" id="Q5AVN6"/>
<keyword evidence="4" id="KW-1185">Reference proteome</keyword>
<accession>C8VBZ3</accession>